<dbReference type="GO" id="GO:0016020">
    <property type="term" value="C:membrane"/>
    <property type="evidence" value="ECO:0007669"/>
    <property type="project" value="UniProtKB-SubCell"/>
</dbReference>
<feature type="signal peptide" evidence="5">
    <location>
        <begin position="1"/>
        <end position="23"/>
    </location>
</feature>
<reference evidence="8" key="1">
    <citation type="submission" date="2021-04" db="EMBL/GenBank/DDBJ databases">
        <authorList>
            <consortium name="Molecular Ecology Group"/>
        </authorList>
    </citation>
    <scope>NUCLEOTIDE SEQUENCE</scope>
</reference>
<dbReference type="FunFam" id="2.70.170.10:FF:000028">
    <property type="entry name" value="AcetylCholine Receptor"/>
    <property type="match status" value="1"/>
</dbReference>
<evidence type="ECO:0000313" key="8">
    <source>
        <dbReference type="EMBL" id="CAG5131324.1"/>
    </source>
</evidence>
<evidence type="ECO:0000313" key="9">
    <source>
        <dbReference type="Proteomes" id="UP000678393"/>
    </source>
</evidence>
<dbReference type="CDD" id="cd19051">
    <property type="entry name" value="LGIC_TM_cation"/>
    <property type="match status" value="1"/>
</dbReference>
<feature type="domain" description="Neurotransmitter-gated ion-channel transmembrane" evidence="7">
    <location>
        <begin position="243"/>
        <end position="482"/>
    </location>
</feature>
<organism evidence="8 9">
    <name type="scientific">Candidula unifasciata</name>
    <dbReference type="NCBI Taxonomy" id="100452"/>
    <lineage>
        <taxon>Eukaryota</taxon>
        <taxon>Metazoa</taxon>
        <taxon>Spiralia</taxon>
        <taxon>Lophotrochozoa</taxon>
        <taxon>Mollusca</taxon>
        <taxon>Gastropoda</taxon>
        <taxon>Heterobranchia</taxon>
        <taxon>Euthyneura</taxon>
        <taxon>Panpulmonata</taxon>
        <taxon>Eupulmonata</taxon>
        <taxon>Stylommatophora</taxon>
        <taxon>Helicina</taxon>
        <taxon>Helicoidea</taxon>
        <taxon>Geomitridae</taxon>
        <taxon>Candidula</taxon>
    </lineage>
</organism>
<dbReference type="InterPro" id="IPR006029">
    <property type="entry name" value="Neurotrans-gated_channel_TM"/>
</dbReference>
<evidence type="ECO:0000256" key="5">
    <source>
        <dbReference type="RuleBase" id="RU000687"/>
    </source>
</evidence>
<proteinExistence type="inferred from homology"/>
<evidence type="ECO:0000256" key="4">
    <source>
        <dbReference type="ARBA" id="ARBA00023136"/>
    </source>
</evidence>
<dbReference type="Proteomes" id="UP000678393">
    <property type="component" value="Unassembled WGS sequence"/>
</dbReference>
<accession>A0A8S3ZNX0</accession>
<keyword evidence="5" id="KW-0813">Transport</keyword>
<feature type="domain" description="Neurotransmitter-gated ion-channel ligand-binding" evidence="6">
    <location>
        <begin position="32"/>
        <end position="235"/>
    </location>
</feature>
<evidence type="ECO:0000259" key="6">
    <source>
        <dbReference type="Pfam" id="PF02931"/>
    </source>
</evidence>
<dbReference type="SUPFAM" id="SSF63712">
    <property type="entry name" value="Nicotinic receptor ligand binding domain-like"/>
    <property type="match status" value="1"/>
</dbReference>
<dbReference type="Pfam" id="PF02931">
    <property type="entry name" value="Neur_chan_LBD"/>
    <property type="match status" value="1"/>
</dbReference>
<gene>
    <name evidence="8" type="ORF">CUNI_LOCUS16882</name>
</gene>
<keyword evidence="5" id="KW-0406">Ion transport</keyword>
<comment type="caution">
    <text evidence="8">The sequence shown here is derived from an EMBL/GenBank/DDBJ whole genome shotgun (WGS) entry which is preliminary data.</text>
</comment>
<dbReference type="EMBL" id="CAJHNH020004580">
    <property type="protein sequence ID" value="CAG5131324.1"/>
    <property type="molecule type" value="Genomic_DNA"/>
</dbReference>
<dbReference type="AlphaFoldDB" id="A0A8S3ZNX0"/>
<keyword evidence="5" id="KW-0407">Ion channel</keyword>
<evidence type="ECO:0000259" key="7">
    <source>
        <dbReference type="Pfam" id="PF02932"/>
    </source>
</evidence>
<keyword evidence="4 5" id="KW-0472">Membrane</keyword>
<dbReference type="InterPro" id="IPR038050">
    <property type="entry name" value="Neuro_actylchol_rec"/>
</dbReference>
<dbReference type="GO" id="GO:0004888">
    <property type="term" value="F:transmembrane signaling receptor activity"/>
    <property type="evidence" value="ECO:0007669"/>
    <property type="project" value="InterPro"/>
</dbReference>
<keyword evidence="2 5" id="KW-0812">Transmembrane</keyword>
<keyword evidence="9" id="KW-1185">Reference proteome</keyword>
<keyword evidence="5" id="KW-0732">Signal</keyword>
<comment type="similarity">
    <text evidence="5">Belongs to the ligand-gated ion channel (TC 1.A.9) family.</text>
</comment>
<feature type="chain" id="PRO_5035970041" evidence="5">
    <location>
        <begin position="24"/>
        <end position="494"/>
    </location>
</feature>
<sequence>MWADAGRWAKVALILDFILPALGDATESDFLRLYDKLLGNYTPHMRPLENQTSALTVTLQFDLISVSELNDAKQRVSALVLVSVQWYDKNLIWEPSEYGSIDRMYLNGNQIWAPKVYIQESATMDPKLFSLPTTHLALPTGNVTFASTGIIEAACRLNVVYFPYDYQSCSFVFGVLDSSRQDVLLEADSRGPQKSPSYVEDGEWQILAFETALKYSGIKDYETQTLKVTFTLQRRSTYYVLNVIVPAMSVSLLSLLTFAIPVDSGERLLFCLSILLSMSVYLTYIGCIMPSSSIEMPIILRYLVCLFLISSLCVIITVAVIIVRWSKVAVVNDQQKRIFILGIPITFRRRRSLFGVLHRCPKKTQQSGHSHNCNEILSVCSCQLQNFPESFSPNTSECPSSVEDLGNASSTFSRLHKSDLRRSVAEKMKCLRKSFKRNSKAKTKLSLEADIVGRDLDVTYICSRLDLGSFLVILFFYLVTTVHTFVQLNRGMHR</sequence>
<dbReference type="Gene3D" id="1.20.58.390">
    <property type="entry name" value="Neurotransmitter-gated ion-channel transmembrane domain"/>
    <property type="match status" value="1"/>
</dbReference>
<comment type="subcellular location">
    <subcellularLocation>
        <location evidence="1">Membrane</location>
        <topology evidence="1">Multi-pass membrane protein</topology>
    </subcellularLocation>
</comment>
<feature type="transmembrane region" description="Helical" evidence="5">
    <location>
        <begin position="267"/>
        <end position="287"/>
    </location>
</feature>
<dbReference type="InterPro" id="IPR036719">
    <property type="entry name" value="Neuro-gated_channel_TM_sf"/>
</dbReference>
<evidence type="ECO:0000256" key="1">
    <source>
        <dbReference type="ARBA" id="ARBA00004141"/>
    </source>
</evidence>
<dbReference type="InterPro" id="IPR018000">
    <property type="entry name" value="Neurotransmitter_ion_chnl_CS"/>
</dbReference>
<dbReference type="InterPro" id="IPR036734">
    <property type="entry name" value="Neur_chan_lig-bd_sf"/>
</dbReference>
<dbReference type="GO" id="GO:0005230">
    <property type="term" value="F:extracellular ligand-gated monoatomic ion channel activity"/>
    <property type="evidence" value="ECO:0007669"/>
    <property type="project" value="InterPro"/>
</dbReference>
<feature type="transmembrane region" description="Helical" evidence="5">
    <location>
        <begin position="299"/>
        <end position="325"/>
    </location>
</feature>
<dbReference type="InterPro" id="IPR006201">
    <property type="entry name" value="Neur_channel"/>
</dbReference>
<dbReference type="Gene3D" id="2.70.170.10">
    <property type="entry name" value="Neurotransmitter-gated ion-channel ligand-binding domain"/>
    <property type="match status" value="1"/>
</dbReference>
<protein>
    <submittedName>
        <fullName evidence="8">Uncharacterized protein</fullName>
    </submittedName>
</protein>
<feature type="transmembrane region" description="Helical" evidence="5">
    <location>
        <begin position="239"/>
        <end position="261"/>
    </location>
</feature>
<dbReference type="Pfam" id="PF02932">
    <property type="entry name" value="Neur_chan_memb"/>
    <property type="match status" value="1"/>
</dbReference>
<dbReference type="SUPFAM" id="SSF90112">
    <property type="entry name" value="Neurotransmitter-gated ion-channel transmembrane pore"/>
    <property type="match status" value="1"/>
</dbReference>
<dbReference type="InterPro" id="IPR006202">
    <property type="entry name" value="Neur_chan_lig-bd"/>
</dbReference>
<dbReference type="PRINTS" id="PR00252">
    <property type="entry name" value="NRIONCHANNEL"/>
</dbReference>
<evidence type="ECO:0000256" key="3">
    <source>
        <dbReference type="ARBA" id="ARBA00022989"/>
    </source>
</evidence>
<dbReference type="CDD" id="cd18989">
    <property type="entry name" value="LGIC_ECD_cation"/>
    <property type="match status" value="1"/>
</dbReference>
<dbReference type="PROSITE" id="PS00236">
    <property type="entry name" value="NEUROTR_ION_CHANNEL"/>
    <property type="match status" value="1"/>
</dbReference>
<feature type="transmembrane region" description="Helical" evidence="5">
    <location>
        <begin position="467"/>
        <end position="486"/>
    </location>
</feature>
<keyword evidence="3 5" id="KW-1133">Transmembrane helix</keyword>
<dbReference type="PANTHER" id="PTHR18945">
    <property type="entry name" value="NEUROTRANSMITTER GATED ION CHANNEL"/>
    <property type="match status" value="1"/>
</dbReference>
<evidence type="ECO:0000256" key="2">
    <source>
        <dbReference type="ARBA" id="ARBA00022692"/>
    </source>
</evidence>
<dbReference type="OrthoDB" id="6086659at2759"/>
<name>A0A8S3ZNX0_9EUPU</name>